<comment type="caution">
    <text evidence="3">The sequence shown here is derived from an EMBL/GenBank/DDBJ whole genome shotgun (WGS) entry which is preliminary data.</text>
</comment>
<feature type="transmembrane region" description="Helical" evidence="2">
    <location>
        <begin position="134"/>
        <end position="157"/>
    </location>
</feature>
<gene>
    <name evidence="3" type="ORF">H8712_01100</name>
</gene>
<evidence type="ECO:0008006" key="5">
    <source>
        <dbReference type="Google" id="ProtNLM"/>
    </source>
</evidence>
<keyword evidence="2" id="KW-0472">Membrane</keyword>
<sequence length="267" mass="29368">MESEEKDMTVIGEFRYVNHYFKIYEDGEIYVDYKPLGKVYADGDIWIARKRMGKIYADGEIWLANEKVGCLTPNKELWVNGKRVATGVGRPTNSKSSGNTASKSKGTSENKTYQTPKPPVTTGTGIPDMSGVEIAVFLVAICLAVSILYETTQIFLHGGLLGSTYRQYAGQSKLVDLLIYGIPAGFFALVTGLQCAFNHSFGVVLIEHAVSAFLEMCIFSWVTGYPLLAGTESTGFYILLILMLLIASLAPATVSTVIKKIIYWLKK</sequence>
<feature type="transmembrane region" description="Helical" evidence="2">
    <location>
        <begin position="234"/>
        <end position="258"/>
    </location>
</feature>
<feature type="region of interest" description="Disordered" evidence="1">
    <location>
        <begin position="88"/>
        <end position="124"/>
    </location>
</feature>
<feature type="transmembrane region" description="Helical" evidence="2">
    <location>
        <begin position="209"/>
        <end position="228"/>
    </location>
</feature>
<evidence type="ECO:0000256" key="1">
    <source>
        <dbReference type="SAM" id="MobiDB-lite"/>
    </source>
</evidence>
<accession>A0ABR7P785</accession>
<dbReference type="Proteomes" id="UP000661649">
    <property type="component" value="Unassembled WGS sequence"/>
</dbReference>
<reference evidence="3 4" key="1">
    <citation type="submission" date="2020-08" db="EMBL/GenBank/DDBJ databases">
        <title>Genome public.</title>
        <authorList>
            <person name="Liu C."/>
            <person name="Sun Q."/>
        </authorList>
    </citation>
    <scope>NUCLEOTIDE SEQUENCE [LARGE SCALE GENOMIC DNA]</scope>
    <source>
        <strain evidence="3 4">3_YM_SP_D4_24.mj</strain>
    </source>
</reference>
<keyword evidence="2" id="KW-1133">Transmembrane helix</keyword>
<name>A0ABR7P785_9FIRM</name>
<evidence type="ECO:0000313" key="4">
    <source>
        <dbReference type="Proteomes" id="UP000661649"/>
    </source>
</evidence>
<keyword evidence="4" id="KW-1185">Reference proteome</keyword>
<feature type="compositionally biased region" description="Polar residues" evidence="1">
    <location>
        <begin position="91"/>
        <end position="115"/>
    </location>
</feature>
<protein>
    <recommendedName>
        <fullName evidence="5">FHA domain-containing protein</fullName>
    </recommendedName>
</protein>
<evidence type="ECO:0000256" key="2">
    <source>
        <dbReference type="SAM" id="Phobius"/>
    </source>
</evidence>
<organism evidence="3 4">
    <name type="scientific">Blautia stercoris</name>
    <dbReference type="NCBI Taxonomy" id="871664"/>
    <lineage>
        <taxon>Bacteria</taxon>
        <taxon>Bacillati</taxon>
        <taxon>Bacillota</taxon>
        <taxon>Clostridia</taxon>
        <taxon>Lachnospirales</taxon>
        <taxon>Lachnospiraceae</taxon>
        <taxon>Blautia</taxon>
    </lineage>
</organism>
<feature type="transmembrane region" description="Helical" evidence="2">
    <location>
        <begin position="177"/>
        <end position="197"/>
    </location>
</feature>
<evidence type="ECO:0000313" key="3">
    <source>
        <dbReference type="EMBL" id="MBC8627237.1"/>
    </source>
</evidence>
<keyword evidence="2" id="KW-0812">Transmembrane</keyword>
<proteinExistence type="predicted"/>
<dbReference type="EMBL" id="JACRTP010000001">
    <property type="protein sequence ID" value="MBC8627237.1"/>
    <property type="molecule type" value="Genomic_DNA"/>
</dbReference>